<evidence type="ECO:0000313" key="3">
    <source>
        <dbReference type="Proteomes" id="UP000078476"/>
    </source>
</evidence>
<evidence type="ECO:0000313" key="2">
    <source>
        <dbReference type="EMBL" id="OAI10106.1"/>
    </source>
</evidence>
<feature type="region of interest" description="Disordered" evidence="1">
    <location>
        <begin position="1"/>
        <end position="25"/>
    </location>
</feature>
<reference evidence="2 3" key="1">
    <citation type="submission" date="2016-03" db="EMBL/GenBank/DDBJ databases">
        <authorList>
            <person name="Ploux O."/>
        </authorList>
    </citation>
    <scope>NUCLEOTIDE SEQUENCE [LARGE SCALE GENOMIC DNA]</scope>
    <source>
        <strain evidence="2 3">R-45370</strain>
    </source>
</reference>
<organism evidence="2 3">
    <name type="scientific">Methylomonas lenta</name>
    <dbReference type="NCBI Taxonomy" id="980561"/>
    <lineage>
        <taxon>Bacteria</taxon>
        <taxon>Pseudomonadati</taxon>
        <taxon>Pseudomonadota</taxon>
        <taxon>Gammaproteobacteria</taxon>
        <taxon>Methylococcales</taxon>
        <taxon>Methylococcaceae</taxon>
        <taxon>Methylomonas</taxon>
    </lineage>
</organism>
<sequence length="64" mass="7286">MSTKANPSTQKLHTSSVETAEVIPEPEIDERIAELAYYKAECRGFEPGYELQDWLEAEKEISLL</sequence>
<protein>
    <recommendedName>
        <fullName evidence="4">DUF2934 domain-containing protein</fullName>
    </recommendedName>
</protein>
<dbReference type="Proteomes" id="UP000078476">
    <property type="component" value="Unassembled WGS sequence"/>
</dbReference>
<dbReference type="InterPro" id="IPR021327">
    <property type="entry name" value="DUF2934"/>
</dbReference>
<dbReference type="STRING" id="980561.A1359_02120"/>
<keyword evidence="3" id="KW-1185">Reference proteome</keyword>
<evidence type="ECO:0008006" key="4">
    <source>
        <dbReference type="Google" id="ProtNLM"/>
    </source>
</evidence>
<dbReference type="OrthoDB" id="8538784at2"/>
<dbReference type="EMBL" id="LUUI01000160">
    <property type="protein sequence ID" value="OAI10106.1"/>
    <property type="molecule type" value="Genomic_DNA"/>
</dbReference>
<dbReference type="Pfam" id="PF11154">
    <property type="entry name" value="DUF2934"/>
    <property type="match status" value="1"/>
</dbReference>
<proteinExistence type="predicted"/>
<accession>A0A177MWN1</accession>
<gene>
    <name evidence="2" type="ORF">A1359_02120</name>
</gene>
<dbReference type="AlphaFoldDB" id="A0A177MWN1"/>
<dbReference type="RefSeq" id="WP_066987706.1">
    <property type="nucleotide sequence ID" value="NZ_LUUI01000160.1"/>
</dbReference>
<evidence type="ECO:0000256" key="1">
    <source>
        <dbReference type="SAM" id="MobiDB-lite"/>
    </source>
</evidence>
<comment type="caution">
    <text evidence="2">The sequence shown here is derived from an EMBL/GenBank/DDBJ whole genome shotgun (WGS) entry which is preliminary data.</text>
</comment>
<feature type="compositionally biased region" description="Polar residues" evidence="1">
    <location>
        <begin position="1"/>
        <end position="18"/>
    </location>
</feature>
<name>A0A177MWN1_9GAMM</name>